<feature type="non-terminal residue" evidence="1">
    <location>
        <position position="1"/>
    </location>
</feature>
<gene>
    <name evidence="1" type="ORF">RPERSI_LOCUS19422</name>
</gene>
<sequence length="84" mass="9582">NIQLLAKQLEWAIDILKIALPDTILVFGFDNSSSHEAFAKDALIINKINIGYSSEQPKMHPSRFSDNTFQEIVFPLNHPDEKKE</sequence>
<feature type="non-terminal residue" evidence="1">
    <location>
        <position position="84"/>
    </location>
</feature>
<keyword evidence="2" id="KW-1185">Reference proteome</keyword>
<organism evidence="1 2">
    <name type="scientific">Racocetra persica</name>
    <dbReference type="NCBI Taxonomy" id="160502"/>
    <lineage>
        <taxon>Eukaryota</taxon>
        <taxon>Fungi</taxon>
        <taxon>Fungi incertae sedis</taxon>
        <taxon>Mucoromycota</taxon>
        <taxon>Glomeromycotina</taxon>
        <taxon>Glomeromycetes</taxon>
        <taxon>Diversisporales</taxon>
        <taxon>Gigasporaceae</taxon>
        <taxon>Racocetra</taxon>
    </lineage>
</organism>
<accession>A0ACA9RHQ3</accession>
<reference evidence="1" key="1">
    <citation type="submission" date="2021-06" db="EMBL/GenBank/DDBJ databases">
        <authorList>
            <person name="Kallberg Y."/>
            <person name="Tangrot J."/>
            <person name="Rosling A."/>
        </authorList>
    </citation>
    <scope>NUCLEOTIDE SEQUENCE</scope>
    <source>
        <strain evidence="1">MA461A</strain>
    </source>
</reference>
<evidence type="ECO:0000313" key="1">
    <source>
        <dbReference type="EMBL" id="CAG8792591.1"/>
    </source>
</evidence>
<dbReference type="Proteomes" id="UP000789920">
    <property type="component" value="Unassembled WGS sequence"/>
</dbReference>
<proteinExistence type="predicted"/>
<name>A0ACA9RHQ3_9GLOM</name>
<comment type="caution">
    <text evidence="1">The sequence shown here is derived from an EMBL/GenBank/DDBJ whole genome shotgun (WGS) entry which is preliminary data.</text>
</comment>
<dbReference type="EMBL" id="CAJVQC010053233">
    <property type="protein sequence ID" value="CAG8792591.1"/>
    <property type="molecule type" value="Genomic_DNA"/>
</dbReference>
<protein>
    <submittedName>
        <fullName evidence="1">21599_t:CDS:1</fullName>
    </submittedName>
</protein>
<evidence type="ECO:0000313" key="2">
    <source>
        <dbReference type="Proteomes" id="UP000789920"/>
    </source>
</evidence>